<protein>
    <submittedName>
        <fullName evidence="1">Uncharacterized protein</fullName>
    </submittedName>
</protein>
<dbReference type="HOGENOM" id="CLU_2621521_0_0_1"/>
<evidence type="ECO:0000313" key="2">
    <source>
        <dbReference type="Proteomes" id="UP000054549"/>
    </source>
</evidence>
<name>A0A0C2SLS6_AMAMK</name>
<dbReference type="Proteomes" id="UP000054549">
    <property type="component" value="Unassembled WGS sequence"/>
</dbReference>
<organism evidence="1 2">
    <name type="scientific">Amanita muscaria (strain Koide BX008)</name>
    <dbReference type="NCBI Taxonomy" id="946122"/>
    <lineage>
        <taxon>Eukaryota</taxon>
        <taxon>Fungi</taxon>
        <taxon>Dikarya</taxon>
        <taxon>Basidiomycota</taxon>
        <taxon>Agaricomycotina</taxon>
        <taxon>Agaricomycetes</taxon>
        <taxon>Agaricomycetidae</taxon>
        <taxon>Agaricales</taxon>
        <taxon>Pluteineae</taxon>
        <taxon>Amanitaceae</taxon>
        <taxon>Amanita</taxon>
    </lineage>
</organism>
<dbReference type="AlphaFoldDB" id="A0A0C2SLS6"/>
<evidence type="ECO:0000313" key="1">
    <source>
        <dbReference type="EMBL" id="KIL64130.1"/>
    </source>
</evidence>
<reference evidence="1 2" key="1">
    <citation type="submission" date="2014-04" db="EMBL/GenBank/DDBJ databases">
        <title>Evolutionary Origins and Diversification of the Mycorrhizal Mutualists.</title>
        <authorList>
            <consortium name="DOE Joint Genome Institute"/>
            <consortium name="Mycorrhizal Genomics Consortium"/>
            <person name="Kohler A."/>
            <person name="Kuo A."/>
            <person name="Nagy L.G."/>
            <person name="Floudas D."/>
            <person name="Copeland A."/>
            <person name="Barry K.W."/>
            <person name="Cichocki N."/>
            <person name="Veneault-Fourrey C."/>
            <person name="LaButti K."/>
            <person name="Lindquist E.A."/>
            <person name="Lipzen A."/>
            <person name="Lundell T."/>
            <person name="Morin E."/>
            <person name="Murat C."/>
            <person name="Riley R."/>
            <person name="Ohm R."/>
            <person name="Sun H."/>
            <person name="Tunlid A."/>
            <person name="Henrissat B."/>
            <person name="Grigoriev I.V."/>
            <person name="Hibbett D.S."/>
            <person name="Martin F."/>
        </authorList>
    </citation>
    <scope>NUCLEOTIDE SEQUENCE [LARGE SCALE GENOMIC DNA]</scope>
    <source>
        <strain evidence="1 2">Koide BX008</strain>
    </source>
</reference>
<sequence length="78" mass="8511">MKGSLEVEGQWGQTEHCRGGIAVLQLSCRSLGRVMRRWCCSSFSDSAADVFWSASEWNNGTVVFVIVEGEVVGSLLPC</sequence>
<dbReference type="EMBL" id="KN818252">
    <property type="protein sequence ID" value="KIL64130.1"/>
    <property type="molecule type" value="Genomic_DNA"/>
</dbReference>
<proteinExistence type="predicted"/>
<gene>
    <name evidence="1" type="ORF">M378DRAFT_637065</name>
</gene>
<keyword evidence="2" id="KW-1185">Reference proteome</keyword>
<accession>A0A0C2SLS6</accession>
<dbReference type="InParanoid" id="A0A0C2SLS6"/>